<dbReference type="Proteomes" id="UP000054560">
    <property type="component" value="Unassembled WGS sequence"/>
</dbReference>
<proteinExistence type="predicted"/>
<keyword evidence="2" id="KW-1185">Reference proteome</keyword>
<dbReference type="OrthoDB" id="285793at2759"/>
<name>A0A0L0F9J6_9EUKA</name>
<dbReference type="GeneID" id="25914549"/>
<sequence length="138" mass="15956">GPEGLHIKVIQTRCTERELIDPSKKKSLDALIYREAQRGSDRFNKVDGQPGFFALASKEDKALMVQRKAQRAEKVRLERHRKRASNERKLRYLKKTVRMMLFINTAMHEEMKALEASARVGTTTTKHTTIKHTTTIHL</sequence>
<evidence type="ECO:0000313" key="2">
    <source>
        <dbReference type="Proteomes" id="UP000054560"/>
    </source>
</evidence>
<evidence type="ECO:0000313" key="1">
    <source>
        <dbReference type="EMBL" id="KNC73397.1"/>
    </source>
</evidence>
<organism evidence="1 2">
    <name type="scientific">Sphaeroforma arctica JP610</name>
    <dbReference type="NCBI Taxonomy" id="667725"/>
    <lineage>
        <taxon>Eukaryota</taxon>
        <taxon>Ichthyosporea</taxon>
        <taxon>Ichthyophonida</taxon>
        <taxon>Sphaeroforma</taxon>
    </lineage>
</organism>
<dbReference type="STRING" id="667725.A0A0L0F9J6"/>
<dbReference type="AlphaFoldDB" id="A0A0L0F9J6"/>
<dbReference type="RefSeq" id="XP_014147299.1">
    <property type="nucleotide sequence ID" value="XM_014291824.1"/>
</dbReference>
<reference evidence="1 2" key="1">
    <citation type="submission" date="2011-02" db="EMBL/GenBank/DDBJ databases">
        <title>The Genome Sequence of Sphaeroforma arctica JP610.</title>
        <authorList>
            <consortium name="The Broad Institute Genome Sequencing Platform"/>
            <person name="Russ C."/>
            <person name="Cuomo C."/>
            <person name="Young S.K."/>
            <person name="Zeng Q."/>
            <person name="Gargeya S."/>
            <person name="Alvarado L."/>
            <person name="Berlin A."/>
            <person name="Chapman S.B."/>
            <person name="Chen Z."/>
            <person name="Freedman E."/>
            <person name="Gellesch M."/>
            <person name="Goldberg J."/>
            <person name="Griggs A."/>
            <person name="Gujja S."/>
            <person name="Heilman E."/>
            <person name="Heiman D."/>
            <person name="Howarth C."/>
            <person name="Mehta T."/>
            <person name="Neiman D."/>
            <person name="Pearson M."/>
            <person name="Roberts A."/>
            <person name="Saif S."/>
            <person name="Shea T."/>
            <person name="Shenoy N."/>
            <person name="Sisk P."/>
            <person name="Stolte C."/>
            <person name="Sykes S."/>
            <person name="White J."/>
            <person name="Yandava C."/>
            <person name="Burger G."/>
            <person name="Gray M.W."/>
            <person name="Holland P.W.H."/>
            <person name="King N."/>
            <person name="Lang F.B.F."/>
            <person name="Roger A.J."/>
            <person name="Ruiz-Trillo I."/>
            <person name="Haas B."/>
            <person name="Nusbaum C."/>
            <person name="Birren B."/>
        </authorList>
    </citation>
    <scope>NUCLEOTIDE SEQUENCE [LARGE SCALE GENOMIC DNA]</scope>
    <source>
        <strain evidence="1 2">JP610</strain>
    </source>
</reference>
<gene>
    <name evidence="1" type="ORF">SARC_14045</name>
</gene>
<dbReference type="EMBL" id="KQ245666">
    <property type="protein sequence ID" value="KNC73397.1"/>
    <property type="molecule type" value="Genomic_DNA"/>
</dbReference>
<protein>
    <submittedName>
        <fullName evidence="1">Uncharacterized protein</fullName>
    </submittedName>
</protein>
<feature type="non-terminal residue" evidence="1">
    <location>
        <position position="1"/>
    </location>
</feature>
<accession>A0A0L0F9J6</accession>